<dbReference type="Proteomes" id="UP001596972">
    <property type="component" value="Unassembled WGS sequence"/>
</dbReference>
<protein>
    <submittedName>
        <fullName evidence="2">Uncharacterized protein</fullName>
    </submittedName>
</protein>
<reference evidence="3" key="1">
    <citation type="journal article" date="2019" name="Int. J. Syst. Evol. Microbiol.">
        <title>The Global Catalogue of Microorganisms (GCM) 10K type strain sequencing project: providing services to taxonomists for standard genome sequencing and annotation.</title>
        <authorList>
            <consortium name="The Broad Institute Genomics Platform"/>
            <consortium name="The Broad Institute Genome Sequencing Center for Infectious Disease"/>
            <person name="Wu L."/>
            <person name="Ma J."/>
        </authorList>
    </citation>
    <scope>NUCLEOTIDE SEQUENCE [LARGE SCALE GENOMIC DNA]</scope>
    <source>
        <strain evidence="3">JCM 31202</strain>
    </source>
</reference>
<evidence type="ECO:0000313" key="2">
    <source>
        <dbReference type="EMBL" id="MFD0902388.1"/>
    </source>
</evidence>
<organism evidence="2 3">
    <name type="scientific">Actinomadura sediminis</name>
    <dbReference type="NCBI Taxonomy" id="1038904"/>
    <lineage>
        <taxon>Bacteria</taxon>
        <taxon>Bacillati</taxon>
        <taxon>Actinomycetota</taxon>
        <taxon>Actinomycetes</taxon>
        <taxon>Streptosporangiales</taxon>
        <taxon>Thermomonosporaceae</taxon>
        <taxon>Actinomadura</taxon>
    </lineage>
</organism>
<feature type="region of interest" description="Disordered" evidence="1">
    <location>
        <begin position="25"/>
        <end position="47"/>
    </location>
</feature>
<proteinExistence type="predicted"/>
<name>A0ABW3EPX6_9ACTN</name>
<keyword evidence="3" id="KW-1185">Reference proteome</keyword>
<feature type="compositionally biased region" description="Polar residues" evidence="1">
    <location>
        <begin position="33"/>
        <end position="44"/>
    </location>
</feature>
<evidence type="ECO:0000256" key="1">
    <source>
        <dbReference type="SAM" id="MobiDB-lite"/>
    </source>
</evidence>
<evidence type="ECO:0000313" key="3">
    <source>
        <dbReference type="Proteomes" id="UP001596972"/>
    </source>
</evidence>
<dbReference type="EMBL" id="JBHTJA010000034">
    <property type="protein sequence ID" value="MFD0902388.1"/>
    <property type="molecule type" value="Genomic_DNA"/>
</dbReference>
<gene>
    <name evidence="2" type="ORF">ACFQ11_18460</name>
</gene>
<dbReference type="RefSeq" id="WP_378300114.1">
    <property type="nucleotide sequence ID" value="NZ_JBHTJA010000034.1"/>
</dbReference>
<accession>A0ABW3EPX6</accession>
<sequence length="91" mass="10078">MGKPKNLTPAERSLRARIAVNTSWANTRDRSARTANGTASSPASLSYWEKRVDPDGEMDDATRAKAAENARSAHYQRMAYRAAQARKNKTP</sequence>
<comment type="caution">
    <text evidence="2">The sequence shown here is derived from an EMBL/GenBank/DDBJ whole genome shotgun (WGS) entry which is preliminary data.</text>
</comment>